<proteinExistence type="predicted"/>
<keyword evidence="2" id="KW-1185">Reference proteome</keyword>
<sequence>MTIQRMAQVIQMFPALLSRSGLSVNRWRCYSSEQCTVSSSVLSRTYSNISVTMPSGAIVPFPVERELEKNPDITRADLDRLRAWLATQPHLPAEHITGDNNNMWDMSHTAIRTLTKQSL</sequence>
<accession>A0A8S4DTR8</accession>
<comment type="caution">
    <text evidence="1">The sequence shown here is derived from an EMBL/GenBank/DDBJ whole genome shotgun (WGS) entry which is preliminary data.</text>
</comment>
<dbReference type="EMBL" id="CAJHNJ030000008">
    <property type="protein sequence ID" value="CAG9103721.1"/>
    <property type="molecule type" value="Genomic_DNA"/>
</dbReference>
<dbReference type="AlphaFoldDB" id="A0A8S4DTR8"/>
<name>A0A8S4DTR8_PLUXY</name>
<evidence type="ECO:0000313" key="1">
    <source>
        <dbReference type="EMBL" id="CAG9103721.1"/>
    </source>
</evidence>
<protein>
    <submittedName>
        <fullName evidence="1">(diamondback moth) hypothetical protein</fullName>
    </submittedName>
</protein>
<reference evidence="1" key="1">
    <citation type="submission" date="2020-11" db="EMBL/GenBank/DDBJ databases">
        <authorList>
            <person name="Whiteford S."/>
        </authorList>
    </citation>
    <scope>NUCLEOTIDE SEQUENCE</scope>
</reference>
<gene>
    <name evidence="1" type="ORF">PLXY2_LOCUS3060</name>
</gene>
<dbReference type="Proteomes" id="UP000653454">
    <property type="component" value="Unassembled WGS sequence"/>
</dbReference>
<evidence type="ECO:0000313" key="2">
    <source>
        <dbReference type="Proteomes" id="UP000653454"/>
    </source>
</evidence>
<organism evidence="1 2">
    <name type="scientific">Plutella xylostella</name>
    <name type="common">Diamondback moth</name>
    <name type="synonym">Plutella maculipennis</name>
    <dbReference type="NCBI Taxonomy" id="51655"/>
    <lineage>
        <taxon>Eukaryota</taxon>
        <taxon>Metazoa</taxon>
        <taxon>Ecdysozoa</taxon>
        <taxon>Arthropoda</taxon>
        <taxon>Hexapoda</taxon>
        <taxon>Insecta</taxon>
        <taxon>Pterygota</taxon>
        <taxon>Neoptera</taxon>
        <taxon>Endopterygota</taxon>
        <taxon>Lepidoptera</taxon>
        <taxon>Glossata</taxon>
        <taxon>Ditrysia</taxon>
        <taxon>Yponomeutoidea</taxon>
        <taxon>Plutellidae</taxon>
        <taxon>Plutella</taxon>
    </lineage>
</organism>